<evidence type="ECO:0000313" key="3">
    <source>
        <dbReference type="EMBL" id="GAW84729.1"/>
    </source>
</evidence>
<dbReference type="OMA" id="NGEPDMY"/>
<reference evidence="4" key="1">
    <citation type="submission" date="2017-04" db="EMBL/GenBank/DDBJ databases">
        <title>Plasmodium gonderi genome.</title>
        <authorList>
            <person name="Arisue N."/>
            <person name="Honma H."/>
            <person name="Kawai S."/>
            <person name="Tougan T."/>
            <person name="Tanabe K."/>
            <person name="Horii T."/>
        </authorList>
    </citation>
    <scope>NUCLEOTIDE SEQUENCE [LARGE SCALE GENOMIC DNA]</scope>
    <source>
        <strain evidence="4">ATCC 30045</strain>
    </source>
</reference>
<comment type="caution">
    <text evidence="3">The sequence shown here is derived from an EMBL/GenBank/DDBJ whole genome shotgun (WGS) entry which is preliminary data.</text>
</comment>
<keyword evidence="4" id="KW-1185">Reference proteome</keyword>
<feature type="compositionally biased region" description="Low complexity" evidence="1">
    <location>
        <begin position="84"/>
        <end position="98"/>
    </location>
</feature>
<evidence type="ECO:0000259" key="2">
    <source>
        <dbReference type="Pfam" id="PF09687"/>
    </source>
</evidence>
<name>A0A1Y1JQL1_PLAGO</name>
<organism evidence="3 4">
    <name type="scientific">Plasmodium gonderi</name>
    <dbReference type="NCBI Taxonomy" id="77519"/>
    <lineage>
        <taxon>Eukaryota</taxon>
        <taxon>Sar</taxon>
        <taxon>Alveolata</taxon>
        <taxon>Apicomplexa</taxon>
        <taxon>Aconoidasida</taxon>
        <taxon>Haemosporida</taxon>
        <taxon>Plasmodiidae</taxon>
        <taxon>Plasmodium</taxon>
        <taxon>Plasmodium (Plasmodium)</taxon>
    </lineage>
</organism>
<feature type="compositionally biased region" description="Basic and acidic residues" evidence="1">
    <location>
        <begin position="132"/>
        <end position="154"/>
    </location>
</feature>
<dbReference type="EMBL" id="BDQF01000700">
    <property type="protein sequence ID" value="GAW84729.1"/>
    <property type="molecule type" value="Genomic_DNA"/>
</dbReference>
<dbReference type="Proteomes" id="UP000195521">
    <property type="component" value="Unassembled WGS sequence"/>
</dbReference>
<sequence>MSKKGCINFSFSRCITSLILALVCLFLQVKLNVTFINKHTHECNTIFVSQCNNNGCLRILSESSLKKTRQSNISNINEDDSESYDSSSESMYSPSESSTTNLIDFSEDECASKCESQCEIDESTNECGTYLDESRNNDPHNRNNQKHYNEECDHFNNSNEENYNRMYDMHNNNTKERTSNYDVDMFDSYQSIMGSFSEDDESDKRNNETSCGKNTDGAHLKKHKKCTEKKKNNNKSSKDEDYDLSNRSMNEIFENLGSMVHNMDVLTIFFRYNALEKNKLFDSLYTLMFYWGDLSEFFGLPDYYKCRQWLKIYRSVTTRLAEREKVFYEELEQFFFDEWCDKESYIYFIQKMKYEWDQMKHEIEIDMKEYLVYKARIFHHKALAHVIQS</sequence>
<dbReference type="InterPro" id="IPR019111">
    <property type="entry name" value="PRESA_N"/>
</dbReference>
<dbReference type="Gene3D" id="6.10.280.180">
    <property type="entry name" value="Plasmodium RESA, N-terminal helical domain"/>
    <property type="match status" value="1"/>
</dbReference>
<proteinExistence type="predicted"/>
<dbReference type="InterPro" id="IPR044885">
    <property type="entry name" value="PRESA_N_sf"/>
</dbReference>
<evidence type="ECO:0000313" key="4">
    <source>
        <dbReference type="Proteomes" id="UP000195521"/>
    </source>
</evidence>
<dbReference type="GeneID" id="39745537"/>
<feature type="region of interest" description="Disordered" evidence="1">
    <location>
        <begin position="129"/>
        <end position="165"/>
    </location>
</feature>
<feature type="domain" description="Plasmodium RESA N-terminal" evidence="2">
    <location>
        <begin position="244"/>
        <end position="364"/>
    </location>
</feature>
<dbReference type="RefSeq" id="XP_028547318.1">
    <property type="nucleotide sequence ID" value="XM_028691517.1"/>
</dbReference>
<dbReference type="Pfam" id="PF09687">
    <property type="entry name" value="PRESAN"/>
    <property type="match status" value="1"/>
</dbReference>
<accession>A0A1Y1JQL1</accession>
<evidence type="ECO:0000256" key="1">
    <source>
        <dbReference type="SAM" id="MobiDB-lite"/>
    </source>
</evidence>
<feature type="region of interest" description="Disordered" evidence="1">
    <location>
        <begin position="70"/>
        <end position="100"/>
    </location>
</feature>
<dbReference type="AlphaFoldDB" id="A0A1Y1JQL1"/>
<gene>
    <name evidence="3" type="ORF">PGO_004645</name>
</gene>
<dbReference type="OrthoDB" id="386632at2759"/>
<protein>
    <submittedName>
        <fullName evidence="3">Pf-fam-b protein</fullName>
    </submittedName>
</protein>
<feature type="region of interest" description="Disordered" evidence="1">
    <location>
        <begin position="195"/>
        <end position="242"/>
    </location>
</feature>